<organism evidence="1 2">
    <name type="scientific">Actinosynnema pretiosum</name>
    <dbReference type="NCBI Taxonomy" id="42197"/>
    <lineage>
        <taxon>Bacteria</taxon>
        <taxon>Bacillati</taxon>
        <taxon>Actinomycetota</taxon>
        <taxon>Actinomycetes</taxon>
        <taxon>Pseudonocardiales</taxon>
        <taxon>Pseudonocardiaceae</taxon>
        <taxon>Actinosynnema</taxon>
    </lineage>
</organism>
<reference evidence="1" key="1">
    <citation type="submission" date="2017-09" db="EMBL/GenBank/DDBJ databases">
        <title>Complete Genome Sequence of ansamitocin-producing Bacterium Actinosynnema pretiosum X47.</title>
        <authorList>
            <person name="Cao G."/>
            <person name="Zong G."/>
            <person name="Zhong C."/>
            <person name="Fu J."/>
        </authorList>
    </citation>
    <scope>NUCLEOTIDE SEQUENCE [LARGE SCALE GENOMIC DNA]</scope>
    <source>
        <strain evidence="1">X47</strain>
    </source>
</reference>
<dbReference type="RefSeq" id="WP_096492387.1">
    <property type="nucleotide sequence ID" value="NZ_CP023445.1"/>
</dbReference>
<keyword evidence="2" id="KW-1185">Reference proteome</keyword>
<gene>
    <name evidence="1" type="ORF">CNX65_09170</name>
</gene>
<name>A0A290Z389_9PSEU</name>
<protein>
    <submittedName>
        <fullName evidence="1">Uncharacterized protein</fullName>
    </submittedName>
</protein>
<proteinExistence type="predicted"/>
<dbReference type="EMBL" id="CP023445">
    <property type="protein sequence ID" value="ATE53445.1"/>
    <property type="molecule type" value="Genomic_DNA"/>
</dbReference>
<dbReference type="AlphaFoldDB" id="A0A290Z389"/>
<evidence type="ECO:0000313" key="1">
    <source>
        <dbReference type="EMBL" id="ATE53445.1"/>
    </source>
</evidence>
<evidence type="ECO:0000313" key="2">
    <source>
        <dbReference type="Proteomes" id="UP000218505"/>
    </source>
</evidence>
<sequence length="117" mass="12062">MLNEVASAQNITEIEADGDTACAGFLPNRVAVNISYHTDIGIAKAGQGPYAEVSDMTVGSRKAKLIEKAVSTTSCAVAMEVTESSRFDVATSGDSLEQSCDAATSFAKAVEAKIPAS</sequence>
<dbReference type="Proteomes" id="UP000218505">
    <property type="component" value="Chromosome"/>
</dbReference>
<accession>A0A290Z389</accession>
<dbReference type="KEGG" id="apre:CNX65_09170"/>